<dbReference type="PANTHER" id="PTHR31304:SF1">
    <property type="entry name" value="LOB DOMAIN-CONTAINING PROTEIN 39"/>
    <property type="match status" value="1"/>
</dbReference>
<evidence type="ECO:0000313" key="3">
    <source>
        <dbReference type="EMBL" id="KAH9306685.1"/>
    </source>
</evidence>
<organism evidence="3 4">
    <name type="scientific">Taxus chinensis</name>
    <name type="common">Chinese yew</name>
    <name type="synonym">Taxus wallichiana var. chinensis</name>
    <dbReference type="NCBI Taxonomy" id="29808"/>
    <lineage>
        <taxon>Eukaryota</taxon>
        <taxon>Viridiplantae</taxon>
        <taxon>Streptophyta</taxon>
        <taxon>Embryophyta</taxon>
        <taxon>Tracheophyta</taxon>
        <taxon>Spermatophyta</taxon>
        <taxon>Pinopsida</taxon>
        <taxon>Pinidae</taxon>
        <taxon>Conifers II</taxon>
        <taxon>Cupressales</taxon>
        <taxon>Taxaceae</taxon>
        <taxon>Taxus</taxon>
    </lineage>
</organism>
<dbReference type="InterPro" id="IPR004883">
    <property type="entry name" value="LOB"/>
</dbReference>
<protein>
    <recommendedName>
        <fullName evidence="2">LOB domain-containing protein</fullName>
    </recommendedName>
</protein>
<dbReference type="PROSITE" id="PS50891">
    <property type="entry name" value="LOB"/>
    <property type="match status" value="1"/>
</dbReference>
<feature type="domain" description="LOB" evidence="2">
    <location>
        <begin position="3"/>
        <end position="109"/>
    </location>
</feature>
<dbReference type="Proteomes" id="UP000824469">
    <property type="component" value="Unassembled WGS sequence"/>
</dbReference>
<gene>
    <name evidence="3" type="ORF">KI387_011089</name>
</gene>
<accession>A0AA38FM00</accession>
<comment type="caution">
    <text evidence="3">The sequence shown here is derived from an EMBL/GenBank/DDBJ whole genome shotgun (WGS) entry which is preliminary data.</text>
</comment>
<name>A0AA38FM00_TAXCH</name>
<keyword evidence="4" id="KW-1185">Reference proteome</keyword>
<dbReference type="GO" id="GO:0010468">
    <property type="term" value="P:regulation of gene expression"/>
    <property type="evidence" value="ECO:0007669"/>
    <property type="project" value="TreeGrafter"/>
</dbReference>
<evidence type="ECO:0000256" key="1">
    <source>
        <dbReference type="ARBA" id="ARBA00005474"/>
    </source>
</evidence>
<dbReference type="Pfam" id="PF03195">
    <property type="entry name" value="LOB"/>
    <property type="match status" value="1"/>
</dbReference>
<evidence type="ECO:0000313" key="4">
    <source>
        <dbReference type="Proteomes" id="UP000824469"/>
    </source>
</evidence>
<sequence>MRMSCNGCRVLRKGCSESCILRPCLDWINNAQSQANATIFLAKFYGRTGLINLISNGPQHSRPALFRSLLYEACGRILNPTYGSVGLLWSGNWALCQAGVDSILRGMYPLSLPDDRNNSNLPNITTDDPKHEHMININIGNGAVPMQISIASDLHKVKDGGKFKCANPHKKPKSKQYREFLNSLQISAGQAEGGGVDMRKTVHKYMMVDNAIFSDHNHVFGSAKDKSISEFHIPSDLVGQMKYNNTFHTLLDSGELHAENSEVKLELTLGAQGGPSNNYRTQLNGNV</sequence>
<proteinExistence type="inferred from homology"/>
<dbReference type="AlphaFoldDB" id="A0AA38FM00"/>
<reference evidence="3 4" key="1">
    <citation type="journal article" date="2021" name="Nat. Plants">
        <title>The Taxus genome provides insights into paclitaxel biosynthesis.</title>
        <authorList>
            <person name="Xiong X."/>
            <person name="Gou J."/>
            <person name="Liao Q."/>
            <person name="Li Y."/>
            <person name="Zhou Q."/>
            <person name="Bi G."/>
            <person name="Li C."/>
            <person name="Du R."/>
            <person name="Wang X."/>
            <person name="Sun T."/>
            <person name="Guo L."/>
            <person name="Liang H."/>
            <person name="Lu P."/>
            <person name="Wu Y."/>
            <person name="Zhang Z."/>
            <person name="Ro D.K."/>
            <person name="Shang Y."/>
            <person name="Huang S."/>
            <person name="Yan J."/>
        </authorList>
    </citation>
    <scope>NUCLEOTIDE SEQUENCE [LARGE SCALE GENOMIC DNA]</scope>
    <source>
        <strain evidence="3">Ta-2019</strain>
    </source>
</reference>
<dbReference type="PANTHER" id="PTHR31304">
    <property type="entry name" value="LOB DOMAIN-CONTAINING PROTEIN 38"/>
    <property type="match status" value="1"/>
</dbReference>
<dbReference type="EMBL" id="JAHRHJ020000008">
    <property type="protein sequence ID" value="KAH9306685.1"/>
    <property type="molecule type" value="Genomic_DNA"/>
</dbReference>
<evidence type="ECO:0000259" key="2">
    <source>
        <dbReference type="PROSITE" id="PS50891"/>
    </source>
</evidence>
<comment type="similarity">
    <text evidence="1">Belongs to the LOB domain-containing protein family.</text>
</comment>